<evidence type="ECO:0000313" key="2">
    <source>
        <dbReference type="Proteomes" id="UP001596455"/>
    </source>
</evidence>
<dbReference type="RefSeq" id="WP_382393231.1">
    <property type="nucleotide sequence ID" value="NZ_JBHTCQ010000001.1"/>
</dbReference>
<dbReference type="CDD" id="cd00882">
    <property type="entry name" value="Ras_like_GTPase"/>
    <property type="match status" value="1"/>
</dbReference>
<organism evidence="1 2">
    <name type="scientific">Georgenia alba</name>
    <dbReference type="NCBI Taxonomy" id="2233858"/>
    <lineage>
        <taxon>Bacteria</taxon>
        <taxon>Bacillati</taxon>
        <taxon>Actinomycetota</taxon>
        <taxon>Actinomycetes</taxon>
        <taxon>Micrococcales</taxon>
        <taxon>Bogoriellaceae</taxon>
        <taxon>Georgenia</taxon>
    </lineage>
</organism>
<dbReference type="SUPFAM" id="SSF52540">
    <property type="entry name" value="P-loop containing nucleoside triphosphate hydrolases"/>
    <property type="match status" value="1"/>
</dbReference>
<protein>
    <submittedName>
        <fullName evidence="1">GTPase</fullName>
    </submittedName>
</protein>
<keyword evidence="2" id="KW-1185">Reference proteome</keyword>
<dbReference type="Gene3D" id="3.40.50.300">
    <property type="entry name" value="P-loop containing nucleotide triphosphate hydrolases"/>
    <property type="match status" value="1"/>
</dbReference>
<dbReference type="PANTHER" id="PTHR42698:SF1">
    <property type="entry name" value="GTPASE ERA, MITOCHONDRIAL"/>
    <property type="match status" value="1"/>
</dbReference>
<dbReference type="Proteomes" id="UP001596455">
    <property type="component" value="Unassembled WGS sequence"/>
</dbReference>
<dbReference type="InterPro" id="IPR027417">
    <property type="entry name" value="P-loop_NTPase"/>
</dbReference>
<dbReference type="PANTHER" id="PTHR42698">
    <property type="entry name" value="GTPASE ERA"/>
    <property type="match status" value="1"/>
</dbReference>
<sequence>MTTSAHVAPAAAPRHPRLAVVNDLAGTVEGVGLPLELPGTNDLRALRERVLTQIRMRLLPRLKEEEAPAVVVFGGSTGVGKSTLVNSLLQADVTEAGVLRPTTRTPVAAVHPEDVPLMTGRPVTEVADVATSEAVPTGLALLDAPDLNSVDARNRSLAGQLLEAADLWVFVTTASRYGDALPWRLLSEAHERGLTTAVVLNRVPGNVLAAVRRDLLQRLDSLGLGSAPLFVVPDAGPREARLEPASVAELAAWLRLVAGRHGAAGVVRRTDRGVWAGLRDQVLALADAADAQTEAAATLRELAERAADAPAAAVREAVTEGRAGSGAPTTRWLALASSGAPLAPLVRGRRIGRGFRGRALAARDAAAAGLADETAAALRLVIADALRRTSAGVRDAWSAAVDLGGPALLESTPTDGAEAAADVVAAWREAVRERVPDGGTALGRDGLAALVQTGAAGVAGAADAAERLAPGTVAPVREDLLARAEAAVRAAVTPYLEPLEALPVQPGTALRLRASELKEHA</sequence>
<name>A0ABW2QB48_9MICO</name>
<accession>A0ABW2QB48</accession>
<proteinExistence type="predicted"/>
<evidence type="ECO:0000313" key="1">
    <source>
        <dbReference type="EMBL" id="MFC7405157.1"/>
    </source>
</evidence>
<gene>
    <name evidence="1" type="ORF">ACFQQL_08560</name>
</gene>
<reference evidence="2" key="1">
    <citation type="journal article" date="2019" name="Int. J. Syst. Evol. Microbiol.">
        <title>The Global Catalogue of Microorganisms (GCM) 10K type strain sequencing project: providing services to taxonomists for standard genome sequencing and annotation.</title>
        <authorList>
            <consortium name="The Broad Institute Genomics Platform"/>
            <consortium name="The Broad Institute Genome Sequencing Center for Infectious Disease"/>
            <person name="Wu L."/>
            <person name="Ma J."/>
        </authorList>
    </citation>
    <scope>NUCLEOTIDE SEQUENCE [LARGE SCALE GENOMIC DNA]</scope>
    <source>
        <strain evidence="2">JCM 1490</strain>
    </source>
</reference>
<dbReference type="InterPro" id="IPR005662">
    <property type="entry name" value="GTPase_Era-like"/>
</dbReference>
<comment type="caution">
    <text evidence="1">The sequence shown here is derived from an EMBL/GenBank/DDBJ whole genome shotgun (WGS) entry which is preliminary data.</text>
</comment>
<dbReference type="EMBL" id="JBHTCQ010000001">
    <property type="protein sequence ID" value="MFC7405157.1"/>
    <property type="molecule type" value="Genomic_DNA"/>
</dbReference>